<evidence type="ECO:0000313" key="3">
    <source>
        <dbReference type="Proteomes" id="UP000010384"/>
    </source>
</evidence>
<keyword evidence="3" id="KW-1185">Reference proteome</keyword>
<dbReference type="PATRIC" id="fig|251229.3.peg.4392"/>
<accession>K9U270</accession>
<keyword evidence="1" id="KW-0472">Membrane</keyword>
<sequence>MRRRYKLPVAPSQNLDSFLDILTNTVGVLMFVSLFISLVAVQSATIVRTPLVSKTEKQPHFFEIRGNKVTYIDTKVAQSHIKELVESLTVCSKPIPPDSNLSDYDFFYEQLQEYYRWLQEYQDCITYKAQEFRTFQVRTSHYNVRLELEPFSEVYEPIEADVGESSKELKQENSEYKSILKKLSPQTDYLAFIVRPDSFETFRQAREIAWKDKFSVGWEPMKTDAQIRFSSGGRAVGVQ</sequence>
<reference evidence="2 3" key="1">
    <citation type="submission" date="2012-06" db="EMBL/GenBank/DDBJ databases">
        <title>Finished chromosome of genome of Chroococcidiopsis thermalis PCC 7203.</title>
        <authorList>
            <consortium name="US DOE Joint Genome Institute"/>
            <person name="Gugger M."/>
            <person name="Coursin T."/>
            <person name="Rippka R."/>
            <person name="Tandeau De Marsac N."/>
            <person name="Huntemann M."/>
            <person name="Wei C.-L."/>
            <person name="Han J."/>
            <person name="Detter J.C."/>
            <person name="Han C."/>
            <person name="Tapia R."/>
            <person name="Davenport K."/>
            <person name="Daligault H."/>
            <person name="Erkkila T."/>
            <person name="Gu W."/>
            <person name="Munk A.C.C."/>
            <person name="Teshima H."/>
            <person name="Xu Y."/>
            <person name="Chain P."/>
            <person name="Chen A."/>
            <person name="Krypides N."/>
            <person name="Mavromatis K."/>
            <person name="Markowitz V."/>
            <person name="Szeto E."/>
            <person name="Ivanova N."/>
            <person name="Mikhailova N."/>
            <person name="Ovchinnikova G."/>
            <person name="Pagani I."/>
            <person name="Pati A."/>
            <person name="Goodwin L."/>
            <person name="Peters L."/>
            <person name="Pitluck S."/>
            <person name="Woyke T."/>
            <person name="Kerfeld C."/>
        </authorList>
    </citation>
    <scope>NUCLEOTIDE SEQUENCE [LARGE SCALE GENOMIC DNA]</scope>
    <source>
        <strain evidence="2 3">PCC 7203</strain>
    </source>
</reference>
<evidence type="ECO:0000256" key="1">
    <source>
        <dbReference type="SAM" id="Phobius"/>
    </source>
</evidence>
<evidence type="ECO:0000313" key="2">
    <source>
        <dbReference type="EMBL" id="AFY89197.1"/>
    </source>
</evidence>
<dbReference type="AlphaFoldDB" id="K9U270"/>
<organism evidence="2 3">
    <name type="scientific">Chroococcidiopsis thermalis (strain PCC 7203)</name>
    <dbReference type="NCBI Taxonomy" id="251229"/>
    <lineage>
        <taxon>Bacteria</taxon>
        <taxon>Bacillati</taxon>
        <taxon>Cyanobacteriota</taxon>
        <taxon>Cyanophyceae</taxon>
        <taxon>Chroococcidiopsidales</taxon>
        <taxon>Chroococcidiopsidaceae</taxon>
        <taxon>Chroococcidiopsis</taxon>
    </lineage>
</organism>
<dbReference type="HOGENOM" id="CLU_1365635_0_0_3"/>
<dbReference type="Proteomes" id="UP000010384">
    <property type="component" value="Chromosome"/>
</dbReference>
<gene>
    <name evidence="2" type="ORF">Chro_3765</name>
</gene>
<dbReference type="OrthoDB" id="510916at2"/>
<keyword evidence="1" id="KW-1133">Transmembrane helix</keyword>
<keyword evidence="1" id="KW-0812">Transmembrane</keyword>
<dbReference type="STRING" id="251229.Chro_3765"/>
<dbReference type="eggNOG" id="ENOG502ZBNS">
    <property type="taxonomic scope" value="Bacteria"/>
</dbReference>
<feature type="transmembrane region" description="Helical" evidence="1">
    <location>
        <begin position="21"/>
        <end position="41"/>
    </location>
</feature>
<dbReference type="KEGG" id="cthe:Chro_3765"/>
<name>K9U270_CHRTP</name>
<dbReference type="EMBL" id="CP003597">
    <property type="protein sequence ID" value="AFY89197.1"/>
    <property type="molecule type" value="Genomic_DNA"/>
</dbReference>
<proteinExistence type="predicted"/>
<protein>
    <submittedName>
        <fullName evidence="2">Uncharacterized protein</fullName>
    </submittedName>
</protein>
<dbReference type="InParanoid" id="K9U270"/>